<feature type="compositionally biased region" description="Polar residues" evidence="1">
    <location>
        <begin position="430"/>
        <end position="439"/>
    </location>
</feature>
<dbReference type="Proteomes" id="UP001229421">
    <property type="component" value="Unassembled WGS sequence"/>
</dbReference>
<gene>
    <name evidence="2" type="ORF">QVD17_01045</name>
</gene>
<comment type="caution">
    <text evidence="2">The sequence shown here is derived from an EMBL/GenBank/DDBJ whole genome shotgun (WGS) entry which is preliminary data.</text>
</comment>
<accession>A0AAD8L4A1</accession>
<dbReference type="GO" id="GO:0008270">
    <property type="term" value="F:zinc ion binding"/>
    <property type="evidence" value="ECO:0007669"/>
    <property type="project" value="InterPro"/>
</dbReference>
<sequence>MVLTGWYLRPTCERFDPNATYVAANDVAANTNISCSDKVPDMNLQLGIRALSTDLDVNSMLEYAPNFKIIELYIEHGVSRLNVYYKSPSKVKIVEPDVLAQSRLEKFKPNEHLYMDYNFEGLHNNGQKYDEMEEGLDPNVIQDKDNMVQHVHVDMGSFKVNNEGDKNDEQNNNGMDNIEGDFDDINDFDSGTDNEDMLVTAVNRLRKRKKKSKIFDALPFYVGQSFKDKQEIKSIVINHAVDTRRQLKVVKNTLVKFRAVCIGVNLDFVEGPNEGCGIQTTQSKDASTVEKGKHVERQDCPWSLHISRKDKKDLWVVKTFKSNHTCLQTREVNLYTVRSLAKEIEPIVESNPTIPLKVVQDLFQKKYQVHISIQKVYWLSTWKAVYQNAIKPINGREMWNPFECPTTLIPPKHHIQIGRPKKTRKKSAEELSQNISSGGKMTRKGKSVQCSLCKQKGHNKRGCKEKGASSSTQPANVV</sequence>
<evidence type="ECO:0000256" key="1">
    <source>
        <dbReference type="SAM" id="MobiDB-lite"/>
    </source>
</evidence>
<evidence type="ECO:0000313" key="2">
    <source>
        <dbReference type="EMBL" id="KAK1435284.1"/>
    </source>
</evidence>
<keyword evidence="3" id="KW-1185">Reference proteome</keyword>
<dbReference type="PANTHER" id="PTHR31973">
    <property type="entry name" value="POLYPROTEIN, PUTATIVE-RELATED"/>
    <property type="match status" value="1"/>
</dbReference>
<dbReference type="AlphaFoldDB" id="A0AAD8L4A1"/>
<feature type="compositionally biased region" description="Basic residues" evidence="1">
    <location>
        <begin position="416"/>
        <end position="425"/>
    </location>
</feature>
<proteinExistence type="predicted"/>
<organism evidence="2 3">
    <name type="scientific">Tagetes erecta</name>
    <name type="common">African marigold</name>
    <dbReference type="NCBI Taxonomy" id="13708"/>
    <lineage>
        <taxon>Eukaryota</taxon>
        <taxon>Viridiplantae</taxon>
        <taxon>Streptophyta</taxon>
        <taxon>Embryophyta</taxon>
        <taxon>Tracheophyta</taxon>
        <taxon>Spermatophyta</taxon>
        <taxon>Magnoliopsida</taxon>
        <taxon>eudicotyledons</taxon>
        <taxon>Gunneridae</taxon>
        <taxon>Pentapetalae</taxon>
        <taxon>asterids</taxon>
        <taxon>campanulids</taxon>
        <taxon>Asterales</taxon>
        <taxon>Asteraceae</taxon>
        <taxon>Asteroideae</taxon>
        <taxon>Heliantheae alliance</taxon>
        <taxon>Tageteae</taxon>
        <taxon>Tagetes</taxon>
    </lineage>
</organism>
<evidence type="ECO:0008006" key="4">
    <source>
        <dbReference type="Google" id="ProtNLM"/>
    </source>
</evidence>
<dbReference type="InterPro" id="IPR036875">
    <property type="entry name" value="Znf_CCHC_sf"/>
</dbReference>
<dbReference type="PANTHER" id="PTHR31973:SF190">
    <property type="entry name" value="MULE TRANSPOSASE DOMAIN-CONTAINING PROTEIN"/>
    <property type="match status" value="1"/>
</dbReference>
<reference evidence="2" key="1">
    <citation type="journal article" date="2023" name="bioRxiv">
        <title>Improved chromosome-level genome assembly for marigold (Tagetes erecta).</title>
        <authorList>
            <person name="Jiang F."/>
            <person name="Yuan L."/>
            <person name="Wang S."/>
            <person name="Wang H."/>
            <person name="Xu D."/>
            <person name="Wang A."/>
            <person name="Fan W."/>
        </authorList>
    </citation>
    <scope>NUCLEOTIDE SEQUENCE</scope>
    <source>
        <strain evidence="2">WSJ</strain>
        <tissue evidence="2">Leaf</tissue>
    </source>
</reference>
<name>A0AAD8L4A1_TARER</name>
<feature type="compositionally biased region" description="Polar residues" evidence="1">
    <location>
        <begin position="468"/>
        <end position="478"/>
    </location>
</feature>
<dbReference type="GO" id="GO:0003676">
    <property type="term" value="F:nucleic acid binding"/>
    <property type="evidence" value="ECO:0007669"/>
    <property type="project" value="InterPro"/>
</dbReference>
<evidence type="ECO:0000313" key="3">
    <source>
        <dbReference type="Proteomes" id="UP001229421"/>
    </source>
</evidence>
<dbReference type="EMBL" id="JAUHHV010000001">
    <property type="protein sequence ID" value="KAK1435284.1"/>
    <property type="molecule type" value="Genomic_DNA"/>
</dbReference>
<feature type="region of interest" description="Disordered" evidence="1">
    <location>
        <begin position="416"/>
        <end position="478"/>
    </location>
</feature>
<protein>
    <recommendedName>
        <fullName evidence="4">Transposase</fullName>
    </recommendedName>
</protein>
<dbReference type="SUPFAM" id="SSF57756">
    <property type="entry name" value="Retrovirus zinc finger-like domains"/>
    <property type="match status" value="1"/>
</dbReference>